<comment type="subcellular location">
    <subcellularLocation>
        <location evidence="1 6">Cytoplasm</location>
        <location evidence="1 6">Cytosol</location>
    </subcellularLocation>
</comment>
<dbReference type="RefSeq" id="WP_238559184.1">
    <property type="nucleotide sequence ID" value="NZ_RJUK01000001.1"/>
</dbReference>
<dbReference type="SUPFAM" id="SSF101116">
    <property type="entry name" value="Flagellar export chaperone FliS"/>
    <property type="match status" value="1"/>
</dbReference>
<dbReference type="PIRSF" id="PIRSF039090">
    <property type="entry name" value="Flis"/>
    <property type="match status" value="1"/>
</dbReference>
<keyword evidence="3 6" id="KW-0963">Cytoplasm</keyword>
<evidence type="ECO:0000256" key="3">
    <source>
        <dbReference type="ARBA" id="ARBA00022490"/>
    </source>
</evidence>
<keyword evidence="8" id="KW-1185">Reference proteome</keyword>
<evidence type="ECO:0000256" key="2">
    <source>
        <dbReference type="ARBA" id="ARBA00008787"/>
    </source>
</evidence>
<keyword evidence="7" id="KW-0282">Flagellum</keyword>
<dbReference type="InterPro" id="IPR003713">
    <property type="entry name" value="FliS"/>
</dbReference>
<dbReference type="PANTHER" id="PTHR34773:SF1">
    <property type="entry name" value="FLAGELLAR SECRETION CHAPERONE FLIS"/>
    <property type="match status" value="1"/>
</dbReference>
<keyword evidence="7" id="KW-0969">Cilium</keyword>
<protein>
    <recommendedName>
        <fullName evidence="6">Flagellar secretion chaperone FliS</fullName>
    </recommendedName>
</protein>
<dbReference type="EMBL" id="RJUK01000001">
    <property type="protein sequence ID" value="ROQ19930.1"/>
    <property type="molecule type" value="Genomic_DNA"/>
</dbReference>
<keyword evidence="7" id="KW-0966">Cell projection</keyword>
<dbReference type="GO" id="GO:0044780">
    <property type="term" value="P:bacterial-type flagellum assembly"/>
    <property type="evidence" value="ECO:0007669"/>
    <property type="project" value="InterPro"/>
</dbReference>
<evidence type="ECO:0000313" key="7">
    <source>
        <dbReference type="EMBL" id="ROQ19930.1"/>
    </source>
</evidence>
<evidence type="ECO:0000313" key="8">
    <source>
        <dbReference type="Proteomes" id="UP000273643"/>
    </source>
</evidence>
<dbReference type="InterPro" id="IPR036584">
    <property type="entry name" value="FliS_sf"/>
</dbReference>
<keyword evidence="5" id="KW-0143">Chaperone</keyword>
<gene>
    <name evidence="7" type="ORF">EDC38_0521</name>
</gene>
<organism evidence="7 8">
    <name type="scientific">Marinimicrobium koreense</name>
    <dbReference type="NCBI Taxonomy" id="306545"/>
    <lineage>
        <taxon>Bacteria</taxon>
        <taxon>Pseudomonadati</taxon>
        <taxon>Pseudomonadota</taxon>
        <taxon>Gammaproteobacteria</taxon>
        <taxon>Cellvibrionales</taxon>
        <taxon>Cellvibrionaceae</taxon>
        <taxon>Marinimicrobium</taxon>
    </lineage>
</organism>
<dbReference type="Pfam" id="PF02561">
    <property type="entry name" value="FliS"/>
    <property type="match status" value="1"/>
</dbReference>
<comment type="similarity">
    <text evidence="2 6">Belongs to the FliS family.</text>
</comment>
<dbReference type="AlphaFoldDB" id="A0A3N1NZS0"/>
<accession>A0A3N1NZS0</accession>
<dbReference type="CDD" id="cd16098">
    <property type="entry name" value="FliS"/>
    <property type="match status" value="1"/>
</dbReference>
<reference evidence="7 8" key="1">
    <citation type="submission" date="2018-11" db="EMBL/GenBank/DDBJ databases">
        <title>Genomic Encyclopedia of Type Strains, Phase IV (KMG-IV): sequencing the most valuable type-strain genomes for metagenomic binning, comparative biology and taxonomic classification.</title>
        <authorList>
            <person name="Goeker M."/>
        </authorList>
    </citation>
    <scope>NUCLEOTIDE SEQUENCE [LARGE SCALE GENOMIC DNA]</scope>
    <source>
        <strain evidence="7 8">DSM 16974</strain>
    </source>
</reference>
<dbReference type="PANTHER" id="PTHR34773">
    <property type="entry name" value="FLAGELLAR SECRETION CHAPERONE FLIS"/>
    <property type="match status" value="1"/>
</dbReference>
<sequence>MVKTTDDDDNQERGTGMNAYARAAQNYSSMKVQSSAMDASPHRLIQMLFEGALERIAQAKGAMQQNQVARKGELIGKAINIVAGLQGSLNDKEGGQLSENLDDLYDYIIRALTEANYKNSLERLDECGRLLGELKSAWDGIADQAR</sequence>
<dbReference type="GO" id="GO:0071973">
    <property type="term" value="P:bacterial-type flagellum-dependent cell motility"/>
    <property type="evidence" value="ECO:0007669"/>
    <property type="project" value="TreeGrafter"/>
</dbReference>
<proteinExistence type="inferred from homology"/>
<dbReference type="NCBIfam" id="TIGR00208">
    <property type="entry name" value="fliS"/>
    <property type="match status" value="1"/>
</dbReference>
<evidence type="ECO:0000256" key="4">
    <source>
        <dbReference type="ARBA" id="ARBA00022795"/>
    </source>
</evidence>
<name>A0A3N1NZS0_9GAMM</name>
<evidence type="ECO:0000256" key="6">
    <source>
        <dbReference type="PIRNR" id="PIRNR039090"/>
    </source>
</evidence>
<evidence type="ECO:0000256" key="1">
    <source>
        <dbReference type="ARBA" id="ARBA00004514"/>
    </source>
</evidence>
<evidence type="ECO:0000256" key="5">
    <source>
        <dbReference type="ARBA" id="ARBA00023186"/>
    </source>
</evidence>
<keyword evidence="4 6" id="KW-1005">Bacterial flagellum biogenesis</keyword>
<dbReference type="Gene3D" id="1.20.120.340">
    <property type="entry name" value="Flagellar protein FliS"/>
    <property type="match status" value="1"/>
</dbReference>
<dbReference type="GO" id="GO:0005829">
    <property type="term" value="C:cytosol"/>
    <property type="evidence" value="ECO:0007669"/>
    <property type="project" value="UniProtKB-SubCell"/>
</dbReference>
<comment type="caution">
    <text evidence="7">The sequence shown here is derived from an EMBL/GenBank/DDBJ whole genome shotgun (WGS) entry which is preliminary data.</text>
</comment>
<dbReference type="Proteomes" id="UP000273643">
    <property type="component" value="Unassembled WGS sequence"/>
</dbReference>